<keyword evidence="5" id="KW-0732">Signal</keyword>
<accession>A0ABP0WS13</accession>
<keyword evidence="7" id="KW-0547">Nucleotide-binding</keyword>
<evidence type="ECO:0000256" key="1">
    <source>
        <dbReference type="ARBA" id="ARBA00004479"/>
    </source>
</evidence>
<dbReference type="InterPro" id="IPR000719">
    <property type="entry name" value="Prot_kinase_dom"/>
</dbReference>
<dbReference type="SUPFAM" id="SSF56112">
    <property type="entry name" value="Protein kinase-like (PK-like)"/>
    <property type="match status" value="1"/>
</dbReference>
<dbReference type="Proteomes" id="UP001497444">
    <property type="component" value="Chromosome 2"/>
</dbReference>
<feature type="region of interest" description="Disordered" evidence="13">
    <location>
        <begin position="916"/>
        <end position="1018"/>
    </location>
</feature>
<dbReference type="PANTHER" id="PTHR27007">
    <property type="match status" value="1"/>
</dbReference>
<dbReference type="SMART" id="SM01103">
    <property type="entry name" value="CRS1_YhbY"/>
    <property type="match status" value="1"/>
</dbReference>
<dbReference type="InterPro" id="IPR013320">
    <property type="entry name" value="ConA-like_dom_sf"/>
</dbReference>
<dbReference type="CDD" id="cd06899">
    <property type="entry name" value="lectin_legume_LecRK_Arcelin_ConA"/>
    <property type="match status" value="1"/>
</dbReference>
<evidence type="ECO:0000313" key="17">
    <source>
        <dbReference type="EMBL" id="CAK9269646.1"/>
    </source>
</evidence>
<comment type="similarity">
    <text evidence="3">In the C-terminal section; belongs to the protein kinase superfamily. Ser/Thr protein kinase family.</text>
</comment>
<dbReference type="SUPFAM" id="SSF49899">
    <property type="entry name" value="Concanavalin A-like lectins/glucanases"/>
    <property type="match status" value="1"/>
</dbReference>
<protein>
    <recommendedName>
        <fullName evidence="19">Protein kinase domain-containing protein</fullName>
    </recommendedName>
</protein>
<dbReference type="InterPro" id="IPR011009">
    <property type="entry name" value="Kinase-like_dom_sf"/>
</dbReference>
<dbReference type="SMART" id="SM00220">
    <property type="entry name" value="S_TKc"/>
    <property type="match status" value="1"/>
</dbReference>
<feature type="domain" description="Protein kinase" evidence="15">
    <location>
        <begin position="371"/>
        <end position="649"/>
    </location>
</feature>
<keyword evidence="8" id="KW-0067">ATP-binding</keyword>
<feature type="domain" description="CRM" evidence="16">
    <location>
        <begin position="772"/>
        <end position="870"/>
    </location>
</feature>
<dbReference type="Gene3D" id="1.10.510.10">
    <property type="entry name" value="Transferase(Phosphotransferase) domain 1"/>
    <property type="match status" value="1"/>
</dbReference>
<keyword evidence="18" id="KW-1185">Reference proteome</keyword>
<organism evidence="17 18">
    <name type="scientific">Sphagnum jensenii</name>
    <dbReference type="NCBI Taxonomy" id="128206"/>
    <lineage>
        <taxon>Eukaryota</taxon>
        <taxon>Viridiplantae</taxon>
        <taxon>Streptophyta</taxon>
        <taxon>Embryophyta</taxon>
        <taxon>Bryophyta</taxon>
        <taxon>Sphagnophytina</taxon>
        <taxon>Sphagnopsida</taxon>
        <taxon>Sphagnales</taxon>
        <taxon>Sphagnaceae</taxon>
        <taxon>Sphagnum</taxon>
    </lineage>
</organism>
<dbReference type="PROSITE" id="PS51295">
    <property type="entry name" value="CRM"/>
    <property type="match status" value="1"/>
</dbReference>
<evidence type="ECO:0000256" key="5">
    <source>
        <dbReference type="ARBA" id="ARBA00022729"/>
    </source>
</evidence>
<reference evidence="17 18" key="1">
    <citation type="submission" date="2024-02" db="EMBL/GenBank/DDBJ databases">
        <authorList>
            <consortium name="ELIXIR-Norway"/>
            <consortium name="Elixir Norway"/>
        </authorList>
    </citation>
    <scope>NUCLEOTIDE SEQUENCE [LARGE SCALE GENOMIC DNA]</scope>
</reference>
<evidence type="ECO:0000256" key="10">
    <source>
        <dbReference type="ARBA" id="ARBA00022989"/>
    </source>
</evidence>
<dbReference type="EMBL" id="OZ020097">
    <property type="protein sequence ID" value="CAK9269646.1"/>
    <property type="molecule type" value="Genomic_DNA"/>
</dbReference>
<proteinExistence type="inferred from homology"/>
<name>A0ABP0WS13_9BRYO</name>
<dbReference type="InterPro" id="IPR050528">
    <property type="entry name" value="L-type_Lectin-RKs"/>
</dbReference>
<evidence type="ECO:0000256" key="4">
    <source>
        <dbReference type="ARBA" id="ARBA00022692"/>
    </source>
</evidence>
<keyword evidence="10 14" id="KW-1133">Transmembrane helix</keyword>
<dbReference type="InterPro" id="IPR001220">
    <property type="entry name" value="Legume_lectin_dom"/>
</dbReference>
<dbReference type="Gene3D" id="2.60.120.200">
    <property type="match status" value="1"/>
</dbReference>
<dbReference type="SUPFAM" id="SSF75471">
    <property type="entry name" value="YhbY-like"/>
    <property type="match status" value="1"/>
</dbReference>
<dbReference type="Pfam" id="PF00139">
    <property type="entry name" value="Lectin_legB"/>
    <property type="match status" value="1"/>
</dbReference>
<evidence type="ECO:0000256" key="9">
    <source>
        <dbReference type="ARBA" id="ARBA00022884"/>
    </source>
</evidence>
<keyword evidence="9 12" id="KW-0694">RNA-binding</keyword>
<evidence type="ECO:0000259" key="15">
    <source>
        <dbReference type="PROSITE" id="PS50011"/>
    </source>
</evidence>
<evidence type="ECO:0000256" key="12">
    <source>
        <dbReference type="PROSITE-ProRule" id="PRU00626"/>
    </source>
</evidence>
<evidence type="ECO:0000256" key="13">
    <source>
        <dbReference type="SAM" id="MobiDB-lite"/>
    </source>
</evidence>
<comment type="subcellular location">
    <subcellularLocation>
        <location evidence="1">Membrane</location>
        <topology evidence="1">Single-pass type I membrane protein</topology>
    </subcellularLocation>
</comment>
<keyword evidence="4 14" id="KW-0812">Transmembrane</keyword>
<dbReference type="InterPro" id="IPR035920">
    <property type="entry name" value="YhbY-like_sf"/>
</dbReference>
<feature type="compositionally biased region" description="Basic and acidic residues" evidence="13">
    <location>
        <begin position="917"/>
        <end position="926"/>
    </location>
</feature>
<dbReference type="Pfam" id="PF00069">
    <property type="entry name" value="Pkinase"/>
    <property type="match status" value="1"/>
</dbReference>
<dbReference type="PROSITE" id="PS50011">
    <property type="entry name" value="PROTEIN_KINASE_DOM"/>
    <property type="match status" value="1"/>
</dbReference>
<evidence type="ECO:0000256" key="2">
    <source>
        <dbReference type="ARBA" id="ARBA00008536"/>
    </source>
</evidence>
<evidence type="ECO:0008006" key="19">
    <source>
        <dbReference type="Google" id="ProtNLM"/>
    </source>
</evidence>
<feature type="compositionally biased region" description="Acidic residues" evidence="13">
    <location>
        <begin position="970"/>
        <end position="984"/>
    </location>
</feature>
<evidence type="ECO:0000256" key="8">
    <source>
        <dbReference type="ARBA" id="ARBA00022840"/>
    </source>
</evidence>
<evidence type="ECO:0000256" key="3">
    <source>
        <dbReference type="ARBA" id="ARBA00010217"/>
    </source>
</evidence>
<dbReference type="InterPro" id="IPR001890">
    <property type="entry name" value="RNA-binding_CRM"/>
</dbReference>
<evidence type="ECO:0000313" key="18">
    <source>
        <dbReference type="Proteomes" id="UP001497444"/>
    </source>
</evidence>
<dbReference type="InterPro" id="IPR008271">
    <property type="entry name" value="Ser/Thr_kinase_AS"/>
</dbReference>
<sequence>MTSFLVISFTNLASDHPFVHGQPTNFSFTSFNSTSVQDELILLDDAAIYDSHFIVLNSMNSASGIGSSCGKLMYKEKVQMFYPSTGAVASFQTSFTFSILPSLGQGPGDGFAFTFMPDNVTEGTAGGTMCVEVQRSDGTQANSYFAVEFDTFQNTEHNDPSNNHIGIDVNSFTSVTTYNLCNLTSNHTHCSYLPNPDTNFTAWIDYDATTEALDIWFTNGSAATGGILKPNQPVIHFNLNQSNSLSKVFSDAYMYVGFSGSVGHAREINQIESWSFASSGLPVPPAPPSAPTPAPETSKLANSSQTVRVEIIVSAVVIIVLLLVVLACVIRCTRHRRNMTIKLPAVSDHHILNIGPRKFNFLELCIATMNFSEEQLLGSGGCGSVYKGVLQDTGSLVAVKRITKQSEQGETDFVAEISVISQVRHRNLVQLRGWCHEEGKLLLVYDFMSNTSLDKWLFINPEKFRDSPPPRVLSWEVRYNILTGVAAALYYLHEEWEQCILHRDIKASNVMLDTNFKAKLGDFGLARLIDHDKLPHTSLLAGTLGYLAPELPHTCKATKATDVYSFGILSLEVACGRRVFSPIAPQSRTLLLDYVWQEHKKKSIVNVVDPRLEMDFVEEEVLRVLHVGLLCSHPDPEARPNMRLVNRYLNGEVLMPSLPESQPEICAPSSIHASFIVLSALFFQTNPFITGGMRFKSNKSAKKRIAKKKKRKVLRGKIHELKREKRARKASMTPEEILVSRIDMLKKKVALHEDQLKKYKLPDFPEPDPDPEIVSAAQLYALKKLGYKNKNYLPVGRRGIYGGTIQNMHLHWKKHETVQIRCDTFATEKLQGMGEQLERLSGGIMVDIHEANKTIVMWRGRNYKRPSSLIPAVFDHFNKRKALLKSKHEQAIASLNDNISKWENDLRELQANMAEEAATRAERDAEIQSAPVTDPQQFSVLQEREADKESDSPDVVGANELDFKDWRDETDSDSESDISCSDEPDGLHSDEYSSSSDSDDESSNKHVLGLKGARRSAD</sequence>
<evidence type="ECO:0000256" key="11">
    <source>
        <dbReference type="ARBA" id="ARBA00023136"/>
    </source>
</evidence>
<dbReference type="PROSITE" id="PS00108">
    <property type="entry name" value="PROTEIN_KINASE_ST"/>
    <property type="match status" value="1"/>
</dbReference>
<keyword evidence="6" id="KW-0430">Lectin</keyword>
<comment type="similarity">
    <text evidence="2">In the N-terminal section; belongs to the leguminous lectin family.</text>
</comment>
<gene>
    <name evidence="17" type="ORF">CSSPJE1EN1_LOCUS15124</name>
</gene>
<evidence type="ECO:0000259" key="16">
    <source>
        <dbReference type="PROSITE" id="PS51295"/>
    </source>
</evidence>
<feature type="compositionally biased region" description="Basic and acidic residues" evidence="13">
    <location>
        <begin position="942"/>
        <end position="951"/>
    </location>
</feature>
<evidence type="ECO:0000256" key="7">
    <source>
        <dbReference type="ARBA" id="ARBA00022741"/>
    </source>
</evidence>
<dbReference type="CDD" id="cd14066">
    <property type="entry name" value="STKc_IRAK"/>
    <property type="match status" value="1"/>
</dbReference>
<keyword evidence="11 14" id="KW-0472">Membrane</keyword>
<evidence type="ECO:0000256" key="6">
    <source>
        <dbReference type="ARBA" id="ARBA00022734"/>
    </source>
</evidence>
<dbReference type="Gene3D" id="3.30.200.20">
    <property type="entry name" value="Phosphorylase Kinase, domain 1"/>
    <property type="match status" value="1"/>
</dbReference>
<feature type="transmembrane region" description="Helical" evidence="14">
    <location>
        <begin position="311"/>
        <end position="332"/>
    </location>
</feature>
<feature type="compositionally biased region" description="Polar residues" evidence="13">
    <location>
        <begin position="930"/>
        <end position="940"/>
    </location>
</feature>
<dbReference type="Gene3D" id="3.30.110.60">
    <property type="entry name" value="YhbY-like"/>
    <property type="match status" value="1"/>
</dbReference>
<dbReference type="Pfam" id="PF01985">
    <property type="entry name" value="CRS1_YhbY"/>
    <property type="match status" value="1"/>
</dbReference>
<evidence type="ECO:0000256" key="14">
    <source>
        <dbReference type="SAM" id="Phobius"/>
    </source>
</evidence>